<evidence type="ECO:0000256" key="2">
    <source>
        <dbReference type="ARBA" id="ARBA00023163"/>
    </source>
</evidence>
<dbReference type="STRING" id="29760.F6I4T5"/>
<dbReference type="PANTHER" id="PTHR33124:SF81">
    <property type="entry name" value="TRANSCRIPTION FACTOR BHLH149-LIKE"/>
    <property type="match status" value="1"/>
</dbReference>
<proteinExistence type="predicted"/>
<accession>F6I4T5</accession>
<keyword evidence="1" id="KW-0805">Transcription regulation</keyword>
<sequence length="242" mass="27163">MLSDHINPDSSFLDETTRSYSMEKSYMVTDSEGGYRSMESNRRKRKKMESGSQKVKRGGRWRTEAEQQIYSAKLVEAITKVRRSSAPAAAVHRGRAVREAADRVLAAAGKGRTRWSRAIMTSRVGLRLRKRRKVTVTGNNRLRKPAVSKQEPPLKRRVRVLGGFGLLPCEKGGDRSYKKRDKGQNTGRALLSCQNPTAPKTPILFLLSQFGNSPLVMPSFKLVASFISTHVIVTRPCLMRKS</sequence>
<dbReference type="GO" id="GO:0006355">
    <property type="term" value="P:regulation of DNA-templated transcription"/>
    <property type="evidence" value="ECO:0007669"/>
    <property type="project" value="InterPro"/>
</dbReference>
<evidence type="ECO:0000313" key="5">
    <source>
        <dbReference type="EMBL" id="CCB61922.1"/>
    </source>
</evidence>
<feature type="region of interest" description="Disordered" evidence="3">
    <location>
        <begin position="31"/>
        <end position="62"/>
    </location>
</feature>
<dbReference type="eggNOG" id="ENOG502RY2C">
    <property type="taxonomic scope" value="Eukaryota"/>
</dbReference>
<dbReference type="PANTHER" id="PTHR33124">
    <property type="entry name" value="TRANSCRIPTION FACTOR IBH1-LIKE 1"/>
    <property type="match status" value="1"/>
</dbReference>
<organism evidence="5 6">
    <name type="scientific">Vitis vinifera</name>
    <name type="common">Grape</name>
    <dbReference type="NCBI Taxonomy" id="29760"/>
    <lineage>
        <taxon>Eukaryota</taxon>
        <taxon>Viridiplantae</taxon>
        <taxon>Streptophyta</taxon>
        <taxon>Embryophyta</taxon>
        <taxon>Tracheophyta</taxon>
        <taxon>Spermatophyta</taxon>
        <taxon>Magnoliopsida</taxon>
        <taxon>eudicotyledons</taxon>
        <taxon>Gunneridae</taxon>
        <taxon>Pentapetalae</taxon>
        <taxon>rosids</taxon>
        <taxon>Vitales</taxon>
        <taxon>Vitaceae</taxon>
        <taxon>Viteae</taxon>
        <taxon>Vitis</taxon>
    </lineage>
</organism>
<keyword evidence="2" id="KW-0804">Transcription</keyword>
<dbReference type="InterPro" id="IPR044660">
    <property type="entry name" value="IBH1-like"/>
</dbReference>
<dbReference type="PaxDb" id="29760-VIT_14s0060g01010.t01"/>
<reference evidence="6" key="1">
    <citation type="journal article" date="2007" name="Nature">
        <title>The grapevine genome sequence suggests ancestral hexaploidization in major angiosperm phyla.</title>
        <authorList>
            <consortium name="The French-Italian Public Consortium for Grapevine Genome Characterization."/>
            <person name="Jaillon O."/>
            <person name="Aury J.-M."/>
            <person name="Noel B."/>
            <person name="Policriti A."/>
            <person name="Clepet C."/>
            <person name="Casagrande A."/>
            <person name="Choisne N."/>
            <person name="Aubourg S."/>
            <person name="Vitulo N."/>
            <person name="Jubin C."/>
            <person name="Vezzi A."/>
            <person name="Legeai F."/>
            <person name="Hugueney P."/>
            <person name="Dasilva C."/>
            <person name="Horner D."/>
            <person name="Mica E."/>
            <person name="Jublot D."/>
            <person name="Poulain J."/>
            <person name="Bruyere C."/>
            <person name="Billault A."/>
            <person name="Segurens B."/>
            <person name="Gouyvenoux M."/>
            <person name="Ugarte E."/>
            <person name="Cattonaro F."/>
            <person name="Anthouard V."/>
            <person name="Vico V."/>
            <person name="Del Fabbro C."/>
            <person name="Alaux M."/>
            <person name="Di Gaspero G."/>
            <person name="Dumas V."/>
            <person name="Felice N."/>
            <person name="Paillard S."/>
            <person name="Juman I."/>
            <person name="Moroldo M."/>
            <person name="Scalabrin S."/>
            <person name="Canaguier A."/>
            <person name="Le Clainche I."/>
            <person name="Malacrida G."/>
            <person name="Durand E."/>
            <person name="Pesole G."/>
            <person name="Laucou V."/>
            <person name="Chatelet P."/>
            <person name="Merdinoglu D."/>
            <person name="Delledonne M."/>
            <person name="Pezzotti M."/>
            <person name="Lecharny A."/>
            <person name="Scarpelli C."/>
            <person name="Artiguenave F."/>
            <person name="Pe M.E."/>
            <person name="Valle G."/>
            <person name="Morgante M."/>
            <person name="Caboche M."/>
            <person name="Adam-Blondon A.-F."/>
            <person name="Weissenbach J."/>
            <person name="Quetier F."/>
            <person name="Wincker P."/>
        </authorList>
    </citation>
    <scope>NUCLEOTIDE SEQUENCE [LARGE SCALE GENOMIC DNA]</scope>
    <source>
        <strain evidence="6">cv. Pinot noir / PN40024</strain>
    </source>
</reference>
<dbReference type="OrthoDB" id="1647165at2759"/>
<evidence type="ECO:0000313" key="6">
    <source>
        <dbReference type="Proteomes" id="UP000009183"/>
    </source>
</evidence>
<gene>
    <name evidence="5" type="ordered locus">VIT_14s0060g01010</name>
</gene>
<dbReference type="AlphaFoldDB" id="F6I4T5"/>
<dbReference type="InParanoid" id="F6I4T5"/>
<dbReference type="Pfam" id="PF26576">
    <property type="entry name" value="IBH1_N"/>
    <property type="match status" value="1"/>
</dbReference>
<evidence type="ECO:0000256" key="3">
    <source>
        <dbReference type="SAM" id="MobiDB-lite"/>
    </source>
</evidence>
<evidence type="ECO:0000259" key="4">
    <source>
        <dbReference type="Pfam" id="PF26576"/>
    </source>
</evidence>
<dbReference type="HOGENOM" id="CLU_1148958_0_0_1"/>
<name>F6I4T5_VITVI</name>
<protein>
    <recommendedName>
        <fullName evidence="4">IBH1-like N-terminal domain-containing protein</fullName>
    </recommendedName>
</protein>
<dbReference type="EMBL" id="FN596746">
    <property type="protein sequence ID" value="CCB61922.1"/>
    <property type="molecule type" value="Genomic_DNA"/>
</dbReference>
<evidence type="ECO:0000256" key="1">
    <source>
        <dbReference type="ARBA" id="ARBA00023015"/>
    </source>
</evidence>
<dbReference type="Proteomes" id="UP000009183">
    <property type="component" value="Chromosome 14"/>
</dbReference>
<feature type="domain" description="IBH1-like N-terminal" evidence="4">
    <location>
        <begin position="65"/>
        <end position="121"/>
    </location>
</feature>
<keyword evidence="6" id="KW-1185">Reference proteome</keyword>
<dbReference type="ExpressionAtlas" id="F6I4T5">
    <property type="expression patterns" value="baseline and differential"/>
</dbReference>
<dbReference type="InterPro" id="IPR059002">
    <property type="entry name" value="IBH1_N"/>
</dbReference>